<name>A0A1G8NHC7_9FIRM</name>
<dbReference type="GO" id="GO:0004623">
    <property type="term" value="F:phospholipase A2 activity"/>
    <property type="evidence" value="ECO:0007669"/>
    <property type="project" value="TreeGrafter"/>
</dbReference>
<protein>
    <submittedName>
        <fullName evidence="5">Lecithin retinol acyltransferase</fullName>
    </submittedName>
</protein>
<dbReference type="PANTHER" id="PTHR13943">
    <property type="entry name" value="HRAS-LIKE SUPPRESSOR - RELATED"/>
    <property type="match status" value="1"/>
</dbReference>
<dbReference type="PANTHER" id="PTHR13943:SF77">
    <property type="entry name" value="LRAT DOMAIN-CONTAINING PROTEIN"/>
    <property type="match status" value="1"/>
</dbReference>
<evidence type="ECO:0000256" key="2">
    <source>
        <dbReference type="ARBA" id="ARBA00022801"/>
    </source>
</evidence>
<dbReference type="PROSITE" id="PS51934">
    <property type="entry name" value="LRAT"/>
    <property type="match status" value="1"/>
</dbReference>
<accession>A0A1G8NHC7</accession>
<dbReference type="EMBL" id="FNEH01000015">
    <property type="protein sequence ID" value="SDI79593.1"/>
    <property type="molecule type" value="Genomic_DNA"/>
</dbReference>
<evidence type="ECO:0000313" key="5">
    <source>
        <dbReference type="EMBL" id="SDI79593.1"/>
    </source>
</evidence>
<reference evidence="5 6" key="1">
    <citation type="submission" date="2016-10" db="EMBL/GenBank/DDBJ databases">
        <authorList>
            <person name="de Groot N.N."/>
        </authorList>
    </citation>
    <scope>NUCLEOTIDE SEQUENCE [LARGE SCALE GENOMIC DNA]</scope>
    <source>
        <strain evidence="5 6">WG7</strain>
    </source>
</reference>
<organism evidence="5 6">
    <name type="scientific">Halanaerobium congolense</name>
    <dbReference type="NCBI Taxonomy" id="54121"/>
    <lineage>
        <taxon>Bacteria</taxon>
        <taxon>Bacillati</taxon>
        <taxon>Bacillota</taxon>
        <taxon>Clostridia</taxon>
        <taxon>Halanaerobiales</taxon>
        <taxon>Halanaerobiaceae</taxon>
        <taxon>Halanaerobium</taxon>
    </lineage>
</organism>
<keyword evidence="5" id="KW-0012">Acyltransferase</keyword>
<dbReference type="GO" id="GO:0016410">
    <property type="term" value="F:N-acyltransferase activity"/>
    <property type="evidence" value="ECO:0007669"/>
    <property type="project" value="TreeGrafter"/>
</dbReference>
<keyword evidence="3" id="KW-0443">Lipid metabolism</keyword>
<dbReference type="InterPro" id="IPR007053">
    <property type="entry name" value="LRAT_dom"/>
</dbReference>
<dbReference type="GO" id="GO:0070292">
    <property type="term" value="P:N-acylphosphatidylethanolamine metabolic process"/>
    <property type="evidence" value="ECO:0007669"/>
    <property type="project" value="TreeGrafter"/>
</dbReference>
<dbReference type="InterPro" id="IPR051496">
    <property type="entry name" value="H-rev107_PLA/AT"/>
</dbReference>
<evidence type="ECO:0000256" key="1">
    <source>
        <dbReference type="ARBA" id="ARBA00022679"/>
    </source>
</evidence>
<dbReference type="RefSeq" id="WP_089716994.1">
    <property type="nucleotide sequence ID" value="NZ_FNEH01000015.1"/>
</dbReference>
<keyword evidence="2" id="KW-0378">Hydrolase</keyword>
<evidence type="ECO:0000313" key="6">
    <source>
        <dbReference type="Proteomes" id="UP000198945"/>
    </source>
</evidence>
<dbReference type="Gene3D" id="3.90.1720.10">
    <property type="entry name" value="endopeptidase domain like (from Nostoc punctiforme)"/>
    <property type="match status" value="1"/>
</dbReference>
<evidence type="ECO:0000259" key="4">
    <source>
        <dbReference type="PROSITE" id="PS51934"/>
    </source>
</evidence>
<dbReference type="GO" id="GO:0008970">
    <property type="term" value="F:phospholipase A1 activity"/>
    <property type="evidence" value="ECO:0007669"/>
    <property type="project" value="TreeGrafter"/>
</dbReference>
<keyword evidence="1 5" id="KW-0808">Transferase</keyword>
<dbReference type="Pfam" id="PF04970">
    <property type="entry name" value="LRAT"/>
    <property type="match status" value="1"/>
</dbReference>
<sequence length="203" mass="23907">MFINPTDIIFKLLENKNSIDNDSSEKKLRPGDIIGVSRTFYEHYGVYVGNNDVIHFSSKIPSEENKIILTDINTFLKNEEDYFILVFPEKYNKPQKIFRKKSVLPNSLKRFNYQGNIVSLLIGVYKSIRRNKKMKDYKLYSPTETVRRAKRKLGEKEYNIITNNCEHFAIWCKTGIEESHQVEELVSILTENNLIIRNPFVLY</sequence>
<proteinExistence type="predicted"/>
<dbReference type="GO" id="GO:0005737">
    <property type="term" value="C:cytoplasm"/>
    <property type="evidence" value="ECO:0007669"/>
    <property type="project" value="TreeGrafter"/>
</dbReference>
<gene>
    <name evidence="5" type="ORF">SAMN04515654_11519</name>
</gene>
<dbReference type="Proteomes" id="UP000198945">
    <property type="component" value="Unassembled WGS sequence"/>
</dbReference>
<dbReference type="AlphaFoldDB" id="A0A1G8NHC7"/>
<feature type="domain" description="LRAT" evidence="4">
    <location>
        <begin position="33"/>
        <end position="181"/>
    </location>
</feature>
<evidence type="ECO:0000256" key="3">
    <source>
        <dbReference type="ARBA" id="ARBA00023098"/>
    </source>
</evidence>